<dbReference type="EMBL" id="CP146203">
    <property type="protein sequence ID" value="XBH20809.1"/>
    <property type="molecule type" value="Genomic_DNA"/>
</dbReference>
<feature type="compositionally biased region" description="Low complexity" evidence="1">
    <location>
        <begin position="38"/>
        <end position="53"/>
    </location>
</feature>
<organism evidence="3">
    <name type="scientific">Jonesiaceae bacterium BS-20</name>
    <dbReference type="NCBI Taxonomy" id="3120821"/>
    <lineage>
        <taxon>Bacteria</taxon>
        <taxon>Bacillati</taxon>
        <taxon>Actinomycetota</taxon>
        <taxon>Actinomycetes</taxon>
        <taxon>Micrococcales</taxon>
        <taxon>Jonesiaceae</taxon>
    </lineage>
</organism>
<sequence>MRNNKFLRLAAGLVGMTMLATAACSAPNAGPADPAPTSSEGAGSAEPEAPAGEVPDKPSTPQKIHILDVAGATRITERGFEQFVKDHPDIISEITWESGGAPDLVGTIKPQVESGSLQVDLVLTGNDGLSSGAKEDLWIDIVGEYGDRVSNQANYVPGAVEQQKLANGLGVILTFSPSGPMLQYDPAVVTEDQVPSTPQELLDWAKANPGKFSYARPANSGVGRTFMQGLPYLLGDSDPKDPENGWDNTWAYLKELNQYVDYYTTGTGDMLANVANGTWPMTPITFGWDIEPRADSRVPNTVKVAPFDDVTFIADSHFAVIPKGQSADKTSAILNLIQYFLEAENNANAFDTGYHYPGPAIEGATLDMAAPETQDLIKEFGRDWYDQHISEHETQSQLDAEQLIKAFDIWDREIGSGKI</sequence>
<feature type="region of interest" description="Disordered" evidence="1">
    <location>
        <begin position="26"/>
        <end position="61"/>
    </location>
</feature>
<dbReference type="Pfam" id="PF13416">
    <property type="entry name" value="SBP_bac_8"/>
    <property type="match status" value="1"/>
</dbReference>
<feature type="chain" id="PRO_5044008798" evidence="2">
    <location>
        <begin position="23"/>
        <end position="419"/>
    </location>
</feature>
<dbReference type="AlphaFoldDB" id="A0AAU7DSA0"/>
<dbReference type="PANTHER" id="PTHR42779:SF1">
    <property type="entry name" value="PROTEIN YNJB"/>
    <property type="match status" value="1"/>
</dbReference>
<dbReference type="Gene3D" id="3.40.190.10">
    <property type="entry name" value="Periplasmic binding protein-like II"/>
    <property type="match status" value="1"/>
</dbReference>
<reference evidence="3" key="1">
    <citation type="submission" date="2024-02" db="EMBL/GenBank/DDBJ databases">
        <title>Tomenella chthoni gen. nov. sp. nov., a member of the family Jonesiaceae isolated from bat guano.</title>
        <authorList>
            <person name="Miller S.L."/>
            <person name="King J."/>
            <person name="Sankaranarayanan K."/>
            <person name="Lawson P.A."/>
        </authorList>
    </citation>
    <scope>NUCLEOTIDE SEQUENCE</scope>
    <source>
        <strain evidence="3">BS-20</strain>
    </source>
</reference>
<evidence type="ECO:0000256" key="1">
    <source>
        <dbReference type="SAM" id="MobiDB-lite"/>
    </source>
</evidence>
<dbReference type="PANTHER" id="PTHR42779">
    <property type="entry name" value="PROTEIN YNJB"/>
    <property type="match status" value="1"/>
</dbReference>
<name>A0AAU7DSA0_9MICO</name>
<dbReference type="InterPro" id="IPR006059">
    <property type="entry name" value="SBP"/>
</dbReference>
<proteinExistence type="predicted"/>
<feature type="signal peptide" evidence="2">
    <location>
        <begin position="1"/>
        <end position="22"/>
    </location>
</feature>
<evidence type="ECO:0000313" key="3">
    <source>
        <dbReference type="EMBL" id="XBH20809.1"/>
    </source>
</evidence>
<dbReference type="SUPFAM" id="SSF53850">
    <property type="entry name" value="Periplasmic binding protein-like II"/>
    <property type="match status" value="1"/>
</dbReference>
<accession>A0AAU7DSA0</accession>
<dbReference type="PROSITE" id="PS51257">
    <property type="entry name" value="PROKAR_LIPOPROTEIN"/>
    <property type="match status" value="1"/>
</dbReference>
<protein>
    <submittedName>
        <fullName evidence="3">Extracellular solute-binding protein</fullName>
    </submittedName>
</protein>
<gene>
    <name evidence="3" type="ORF">V5R04_11295</name>
</gene>
<keyword evidence="2" id="KW-0732">Signal</keyword>
<evidence type="ECO:0000256" key="2">
    <source>
        <dbReference type="SAM" id="SignalP"/>
    </source>
</evidence>